<feature type="domain" description="Response regulatory" evidence="5">
    <location>
        <begin position="10"/>
        <end position="125"/>
    </location>
</feature>
<evidence type="ECO:0000256" key="2">
    <source>
        <dbReference type="ARBA" id="ARBA00022553"/>
    </source>
</evidence>
<organism evidence="6 7">
    <name type="scientific">Helicovermis profundi</name>
    <dbReference type="NCBI Taxonomy" id="3065157"/>
    <lineage>
        <taxon>Bacteria</taxon>
        <taxon>Bacillati</taxon>
        <taxon>Bacillota</taxon>
        <taxon>Clostridia</taxon>
        <taxon>Helicovermis</taxon>
    </lineage>
</organism>
<keyword evidence="7" id="KW-1185">Reference proteome</keyword>
<dbReference type="PANTHER" id="PTHR44591:SF19">
    <property type="entry name" value="TWO-COMPONENT RESPONSE REGULATOR-RELATED"/>
    <property type="match status" value="1"/>
</dbReference>
<feature type="modified residue" description="4-aspartylphosphate" evidence="4">
    <location>
        <position position="59"/>
    </location>
</feature>
<evidence type="ECO:0000313" key="6">
    <source>
        <dbReference type="EMBL" id="BEP27983.1"/>
    </source>
</evidence>
<dbReference type="EMBL" id="AP028654">
    <property type="protein sequence ID" value="BEP27983.1"/>
    <property type="molecule type" value="Genomic_DNA"/>
</dbReference>
<evidence type="ECO:0000259" key="5">
    <source>
        <dbReference type="PROSITE" id="PS50110"/>
    </source>
</evidence>
<dbReference type="SMART" id="SM00448">
    <property type="entry name" value="REC"/>
    <property type="match status" value="1"/>
</dbReference>
<protein>
    <recommendedName>
        <fullName evidence="1">Stage 0 sporulation protein A homolog</fullName>
    </recommendedName>
</protein>
<dbReference type="AlphaFoldDB" id="A0AAU9E150"/>
<evidence type="ECO:0000256" key="3">
    <source>
        <dbReference type="ARBA" id="ARBA00024867"/>
    </source>
</evidence>
<dbReference type="KEGG" id="hprf:HLPR_03140"/>
<dbReference type="PROSITE" id="PS50110">
    <property type="entry name" value="RESPONSE_REGULATORY"/>
    <property type="match status" value="1"/>
</dbReference>
<comment type="function">
    <text evidence="3">May play the central regulatory role in sporulation. It may be an element of the effector pathway responsible for the activation of sporulation genes in response to nutritional stress. Spo0A may act in concert with spo0H (a sigma factor) to control the expression of some genes that are critical to the sporulation process.</text>
</comment>
<dbReference type="GO" id="GO:0000160">
    <property type="term" value="P:phosphorelay signal transduction system"/>
    <property type="evidence" value="ECO:0007669"/>
    <property type="project" value="InterPro"/>
</dbReference>
<dbReference type="PANTHER" id="PTHR44591">
    <property type="entry name" value="STRESS RESPONSE REGULATOR PROTEIN 1"/>
    <property type="match status" value="1"/>
</dbReference>
<evidence type="ECO:0000256" key="1">
    <source>
        <dbReference type="ARBA" id="ARBA00018672"/>
    </source>
</evidence>
<dbReference type="InterPro" id="IPR001789">
    <property type="entry name" value="Sig_transdc_resp-reg_receiver"/>
</dbReference>
<sequence length="385" mass="45276">MNTENKIKNSVLFVDDEINILKAIRRGLYKETYNMFFANSAKEALDILEKENISVIVSDMKMPIMTGLELLKIVKEKYPKIVKIILSGYTQLPQILVTINQVEIFKFITKPWDIEGDFKRIINEAIDYYNLQNENIVLRDSLIKKNNLYQKLIVSSDHKIHFFKKLISINNNISNMVISDISNSLSNMKTKEDIEYMKEKCEVSKELLTLSSDLRKFSSKSHLVEDIIIELNKEFSKLNNIFDENGDKEFEDCKVDIINEEGIEFSLNEEFYIVIYILKTIFIKLYKARFSNEFDIVLKDENYINSSETKKNDENKNDMNKDIKLIMIISSVLNKFIKSQKKLNYYLNILNYYLSYFDGSVKHIIKNEKNIIVIEMNIKRNKAVK</sequence>
<reference evidence="6 7" key="1">
    <citation type="submission" date="2023-08" db="EMBL/GenBank/DDBJ databases">
        <title>Helicovermis profunda gen. nov., sp. nov., a novel mesophilic, fermentative bacterium within the Bacillota from a deep-sea hydrothermal vent chimney.</title>
        <authorList>
            <person name="Miyazaki U."/>
            <person name="Mizutani D."/>
            <person name="Hashimoto Y."/>
            <person name="Tame A."/>
            <person name="Sawayama S."/>
            <person name="Miyazaki J."/>
            <person name="Takai K."/>
            <person name="Nakagawa S."/>
        </authorList>
    </citation>
    <scope>NUCLEOTIDE SEQUENCE [LARGE SCALE GENOMIC DNA]</scope>
    <source>
        <strain evidence="6 7">S502</strain>
    </source>
</reference>
<dbReference type="Proteomes" id="UP001321786">
    <property type="component" value="Chromosome"/>
</dbReference>
<keyword evidence="2 4" id="KW-0597">Phosphoprotein</keyword>
<evidence type="ECO:0000256" key="4">
    <source>
        <dbReference type="PROSITE-ProRule" id="PRU00169"/>
    </source>
</evidence>
<dbReference type="InterPro" id="IPR011006">
    <property type="entry name" value="CheY-like_superfamily"/>
</dbReference>
<accession>A0AAU9E150</accession>
<gene>
    <name evidence="6" type="ORF">HLPR_03140</name>
</gene>
<evidence type="ECO:0000313" key="7">
    <source>
        <dbReference type="Proteomes" id="UP001321786"/>
    </source>
</evidence>
<dbReference type="SUPFAM" id="SSF52172">
    <property type="entry name" value="CheY-like"/>
    <property type="match status" value="1"/>
</dbReference>
<proteinExistence type="predicted"/>
<dbReference type="Pfam" id="PF00072">
    <property type="entry name" value="Response_reg"/>
    <property type="match status" value="1"/>
</dbReference>
<dbReference type="Gene3D" id="3.40.50.2300">
    <property type="match status" value="1"/>
</dbReference>
<dbReference type="InterPro" id="IPR050595">
    <property type="entry name" value="Bact_response_regulator"/>
</dbReference>
<dbReference type="CDD" id="cd17569">
    <property type="entry name" value="REC_HupR-like"/>
    <property type="match status" value="1"/>
</dbReference>
<dbReference type="RefSeq" id="WP_338536340.1">
    <property type="nucleotide sequence ID" value="NZ_AP028654.1"/>
</dbReference>
<name>A0AAU9E150_9FIRM</name>